<dbReference type="Proteomes" id="UP001077662">
    <property type="component" value="Unassembled WGS sequence"/>
</dbReference>
<evidence type="ECO:0000256" key="2">
    <source>
        <dbReference type="ARBA" id="ARBA00022475"/>
    </source>
</evidence>
<keyword evidence="9 13" id="KW-0472">Membrane</keyword>
<evidence type="ECO:0000256" key="4">
    <source>
        <dbReference type="ARBA" id="ARBA00022679"/>
    </source>
</evidence>
<feature type="domain" description="PLD phosphodiesterase" evidence="14">
    <location>
        <begin position="420"/>
        <end position="447"/>
    </location>
</feature>
<evidence type="ECO:0000256" key="3">
    <source>
        <dbReference type="ARBA" id="ARBA00022516"/>
    </source>
</evidence>
<dbReference type="PANTHER" id="PTHR21248:SF22">
    <property type="entry name" value="PHOSPHOLIPASE D"/>
    <property type="match status" value="1"/>
</dbReference>
<dbReference type="CDD" id="cd09112">
    <property type="entry name" value="PLDc_CLS_2"/>
    <property type="match status" value="1"/>
</dbReference>
<keyword evidence="7 13" id="KW-1133">Transmembrane helix</keyword>
<dbReference type="Pfam" id="PF13091">
    <property type="entry name" value="PLDc_2"/>
    <property type="match status" value="2"/>
</dbReference>
<dbReference type="EMBL" id="JAPTNE010000001">
    <property type="protein sequence ID" value="MCZ0805490.1"/>
    <property type="molecule type" value="Genomic_DNA"/>
</dbReference>
<keyword evidence="6" id="KW-0677">Repeat</keyword>
<evidence type="ECO:0000256" key="8">
    <source>
        <dbReference type="ARBA" id="ARBA00023098"/>
    </source>
</evidence>
<dbReference type="PANTHER" id="PTHR21248">
    <property type="entry name" value="CARDIOLIPIN SYNTHASE"/>
    <property type="match status" value="1"/>
</dbReference>
<feature type="domain" description="PLD phosphodiesterase" evidence="14">
    <location>
        <begin position="223"/>
        <end position="250"/>
    </location>
</feature>
<dbReference type="GO" id="GO:0032049">
    <property type="term" value="P:cardiolipin biosynthetic process"/>
    <property type="evidence" value="ECO:0007669"/>
    <property type="project" value="UniProtKB-UniRule"/>
</dbReference>
<dbReference type="InterPro" id="IPR022924">
    <property type="entry name" value="Cardiolipin_synthase"/>
</dbReference>
<evidence type="ECO:0000256" key="12">
    <source>
        <dbReference type="NCBIfam" id="TIGR04265"/>
    </source>
</evidence>
<dbReference type="RefSeq" id="WP_258432623.1">
    <property type="nucleotide sequence ID" value="NZ_JANSGW010000001.1"/>
</dbReference>
<dbReference type="SUPFAM" id="SSF56024">
    <property type="entry name" value="Phospholipase D/nuclease"/>
    <property type="match status" value="2"/>
</dbReference>
<keyword evidence="2" id="KW-1003">Cell membrane</keyword>
<dbReference type="Gene3D" id="3.30.870.10">
    <property type="entry name" value="Endonuclease Chain A"/>
    <property type="match status" value="2"/>
</dbReference>
<dbReference type="CDD" id="cd09110">
    <property type="entry name" value="PLDc_CLS_1"/>
    <property type="match status" value="1"/>
</dbReference>
<evidence type="ECO:0000256" key="10">
    <source>
        <dbReference type="ARBA" id="ARBA00023209"/>
    </source>
</evidence>
<keyword evidence="4" id="KW-0808">Transferase</keyword>
<dbReference type="Pfam" id="PF13396">
    <property type="entry name" value="PLDc_N"/>
    <property type="match status" value="1"/>
</dbReference>
<comment type="subcellular location">
    <subcellularLocation>
        <location evidence="1">Cell membrane</location>
        <topology evidence="1">Multi-pass membrane protein</topology>
    </subcellularLocation>
</comment>
<dbReference type="GO" id="GO:0008808">
    <property type="term" value="F:cardiolipin synthase activity"/>
    <property type="evidence" value="ECO:0007669"/>
    <property type="project" value="UniProtKB-UniRule"/>
</dbReference>
<evidence type="ECO:0000256" key="1">
    <source>
        <dbReference type="ARBA" id="ARBA00004651"/>
    </source>
</evidence>
<dbReference type="InterPro" id="IPR027379">
    <property type="entry name" value="CLS_N"/>
</dbReference>
<proteinExistence type="predicted"/>
<dbReference type="SMART" id="SM00155">
    <property type="entry name" value="PLDc"/>
    <property type="match status" value="2"/>
</dbReference>
<evidence type="ECO:0000256" key="5">
    <source>
        <dbReference type="ARBA" id="ARBA00022692"/>
    </source>
</evidence>
<keyword evidence="8" id="KW-0443">Lipid metabolism</keyword>
<sequence length="505" mass="58044">MLHFFWISTIIHLSITLIFTGFIITEKRMPERTLAWIFAVYSFPVLGICFYFFAGRQWRKEDKDRQHEKHQEIVTQNITETQQMLARGCTNGATQSEGTSSLDSSITKMVRLIQANADAKLTHGNHVELFHKAAPFYTALWEKIDKAMYQVHVLFYTIEGDYVGRSLIDLLKKKAEQGCEVRVIVDDIGSKTFPEAWADELCQAGGQFYRFSPRKHLPTFIRLNYRNHRKIVVIDNDIGFFGGCNIGKEYVGEDPKLGFWRDTHIQVTGEATCELQKIFIQDWKMVSGFTIDMTNSATESSYSGTQKQDEEVDKSIVEPTYEHRNKHVIQVVATDPRERWEPIRQAFLQMIMRAEKSVRITSPYFIPNEVLLVALCTIAQAGVEVTLVLPGIPDSKLVYYASQSFLDELRKAGVSIYLYDKGFLHAKVLLVDDNLALVGTSNWDFRSFYLNFEVNALCYGRSLLIQELTKQFEQDISNSRISREEPKLIGRKYVESVARLFSPLL</sequence>
<evidence type="ECO:0000313" key="15">
    <source>
        <dbReference type="EMBL" id="MCZ0805490.1"/>
    </source>
</evidence>
<evidence type="ECO:0000256" key="11">
    <source>
        <dbReference type="ARBA" id="ARBA00023264"/>
    </source>
</evidence>
<dbReference type="PROSITE" id="PS50035">
    <property type="entry name" value="PLD"/>
    <property type="match status" value="2"/>
</dbReference>
<keyword evidence="5 13" id="KW-0812">Transmembrane</keyword>
<gene>
    <name evidence="15" type="primary">cls</name>
    <name evidence="15" type="ORF">O0554_00945</name>
</gene>
<keyword evidence="3" id="KW-0444">Lipid biosynthesis</keyword>
<reference evidence="15" key="1">
    <citation type="submission" date="2022-09" db="EMBL/GenBank/DDBJ databases">
        <title>Genome analysis and characterization of larvicidal activity of Brevibacillus strains.</title>
        <authorList>
            <person name="Patrusheva E.V."/>
            <person name="Izotova A.O."/>
            <person name="Toshchakov S.V."/>
            <person name="Sineoky S.P."/>
        </authorList>
    </citation>
    <scope>NUCLEOTIDE SEQUENCE</scope>
    <source>
        <strain evidence="15">VKPM_B-13247</strain>
    </source>
</reference>
<evidence type="ECO:0000259" key="14">
    <source>
        <dbReference type="PROSITE" id="PS50035"/>
    </source>
</evidence>
<dbReference type="InterPro" id="IPR001736">
    <property type="entry name" value="PLipase_D/transphosphatidylase"/>
</dbReference>
<evidence type="ECO:0000256" key="13">
    <source>
        <dbReference type="SAM" id="Phobius"/>
    </source>
</evidence>
<protein>
    <recommendedName>
        <fullName evidence="12">Cardiolipin synthase</fullName>
        <ecNumber evidence="12">2.7.8.-</ecNumber>
    </recommendedName>
</protein>
<organism evidence="15 16">
    <name type="scientific">Brevibacillus laterosporus</name>
    <name type="common">Bacillus laterosporus</name>
    <dbReference type="NCBI Taxonomy" id="1465"/>
    <lineage>
        <taxon>Bacteria</taxon>
        <taxon>Bacillati</taxon>
        <taxon>Bacillota</taxon>
        <taxon>Bacilli</taxon>
        <taxon>Bacillales</taxon>
        <taxon>Paenibacillaceae</taxon>
        <taxon>Brevibacillus</taxon>
    </lineage>
</organism>
<evidence type="ECO:0000256" key="7">
    <source>
        <dbReference type="ARBA" id="ARBA00022989"/>
    </source>
</evidence>
<keyword evidence="10" id="KW-0594">Phospholipid biosynthesis</keyword>
<dbReference type="GO" id="GO:0005886">
    <property type="term" value="C:plasma membrane"/>
    <property type="evidence" value="ECO:0007669"/>
    <property type="project" value="UniProtKB-SubCell"/>
</dbReference>
<feature type="transmembrane region" description="Helical" evidence="13">
    <location>
        <begin position="6"/>
        <end position="24"/>
    </location>
</feature>
<evidence type="ECO:0000256" key="9">
    <source>
        <dbReference type="ARBA" id="ARBA00023136"/>
    </source>
</evidence>
<feature type="transmembrane region" description="Helical" evidence="13">
    <location>
        <begin position="36"/>
        <end position="54"/>
    </location>
</feature>
<dbReference type="NCBIfam" id="TIGR04265">
    <property type="entry name" value="bac_cardiolipin"/>
    <property type="match status" value="1"/>
</dbReference>
<dbReference type="InterPro" id="IPR025202">
    <property type="entry name" value="PLD-like_dom"/>
</dbReference>
<evidence type="ECO:0000313" key="16">
    <source>
        <dbReference type="Proteomes" id="UP001077662"/>
    </source>
</evidence>
<dbReference type="AlphaFoldDB" id="A0AAP3DE76"/>
<name>A0AAP3DE76_BRELA</name>
<dbReference type="EC" id="2.7.8.-" evidence="12"/>
<keyword evidence="11" id="KW-1208">Phospholipid metabolism</keyword>
<comment type="caution">
    <text evidence="15">The sequence shown here is derived from an EMBL/GenBank/DDBJ whole genome shotgun (WGS) entry which is preliminary data.</text>
</comment>
<accession>A0AAP3DE76</accession>
<evidence type="ECO:0000256" key="6">
    <source>
        <dbReference type="ARBA" id="ARBA00022737"/>
    </source>
</evidence>